<dbReference type="EMBL" id="FOHX01000027">
    <property type="protein sequence ID" value="SEU46555.1"/>
    <property type="molecule type" value="Genomic_DNA"/>
</dbReference>
<gene>
    <name evidence="1" type="ORF">SAMN05421811_12777</name>
</gene>
<reference evidence="1 2" key="1">
    <citation type="submission" date="2016-10" db="EMBL/GenBank/DDBJ databases">
        <authorList>
            <person name="de Groot N.N."/>
        </authorList>
    </citation>
    <scope>NUCLEOTIDE SEQUENCE [LARGE SCALE GENOMIC DNA]</scope>
    <source>
        <strain evidence="1 2">CGMCC 4.5598</strain>
    </source>
</reference>
<proteinExistence type="predicted"/>
<organism evidence="1 2">
    <name type="scientific">Nonomuraea wenchangensis</name>
    <dbReference type="NCBI Taxonomy" id="568860"/>
    <lineage>
        <taxon>Bacteria</taxon>
        <taxon>Bacillati</taxon>
        <taxon>Actinomycetota</taxon>
        <taxon>Actinomycetes</taxon>
        <taxon>Streptosporangiales</taxon>
        <taxon>Streptosporangiaceae</taxon>
        <taxon>Nonomuraea</taxon>
    </lineage>
</organism>
<sequence length="352" mass="39696">MRWHTTDYLNRDDDPRPGRRVHRGFWLEELPRLMLVCRLRGHRPVVDGYGPTPPGTGAARWVVCDRCGVRPEPQGRLDPDGWRIGQPYDGPYAGEEMNDPLLRTLLGPGNTFVRGGMHLPGTWPGKPTGTLGGELVIGKTWDLLSVQVKVGNAGSEHVLAAHLGVWPFGILYLHTERFGTWLQRRLNPTGYESRVIGLDIGGWKIRTQVWARRDHWSRDDPWWMHGRISLDLVEKVFGRKRYSYTDHDTSDGLVCLGNGEVHPVRLTLQRQRLGRPRLEWRARYSWVVEWVAADSEGIPVRPGRGTVSAAVEVDDDAVTSGQWGPAARAAIAEKIAQERARYGYRAPTGTEN</sequence>
<keyword evidence="2" id="KW-1185">Reference proteome</keyword>
<evidence type="ECO:0000313" key="2">
    <source>
        <dbReference type="Proteomes" id="UP000199361"/>
    </source>
</evidence>
<evidence type="ECO:0000313" key="1">
    <source>
        <dbReference type="EMBL" id="SEU46555.1"/>
    </source>
</evidence>
<dbReference type="RefSeq" id="WP_091094047.1">
    <property type="nucleotide sequence ID" value="NZ_FOHX01000027.1"/>
</dbReference>
<name>A0A1I0LV68_9ACTN</name>
<dbReference type="AlphaFoldDB" id="A0A1I0LV68"/>
<accession>A0A1I0LV68</accession>
<dbReference type="OrthoDB" id="3520631at2"/>
<dbReference type="STRING" id="568860.SAMN05421811_12777"/>
<protein>
    <submittedName>
        <fullName evidence="1">Uncharacterized protein</fullName>
    </submittedName>
</protein>
<dbReference type="Proteomes" id="UP000199361">
    <property type="component" value="Unassembled WGS sequence"/>
</dbReference>